<accession>A0A7X4W7V2</accession>
<feature type="transmembrane region" description="Helical" evidence="1">
    <location>
        <begin position="19"/>
        <end position="36"/>
    </location>
</feature>
<proteinExistence type="predicted"/>
<feature type="transmembrane region" description="Helical" evidence="1">
    <location>
        <begin position="115"/>
        <end position="134"/>
    </location>
</feature>
<sequence>MKTSCDTSTLSTKALPTKALVAVGLLFNGFWLLAVLGQNDWIAVLAGILIIVWWCFPAAVKMVLLTALVGSLMDGLLALTGVYRFESSFLPAWLVLLWLGFATFVWFLRHNLARYRTSLVLLAGSVGGAGSYLAGKQLGAVSWPLGDTLTLLIVTACWLVFSGALMLWIRSCALKEV</sequence>
<evidence type="ECO:0000313" key="3">
    <source>
        <dbReference type="Proteomes" id="UP000465712"/>
    </source>
</evidence>
<organism evidence="2 3">
    <name type="scientific">Photobacterium halotolerans</name>
    <dbReference type="NCBI Taxonomy" id="265726"/>
    <lineage>
        <taxon>Bacteria</taxon>
        <taxon>Pseudomonadati</taxon>
        <taxon>Pseudomonadota</taxon>
        <taxon>Gammaproteobacteria</taxon>
        <taxon>Vibrionales</taxon>
        <taxon>Vibrionaceae</taxon>
        <taxon>Photobacterium</taxon>
    </lineage>
</organism>
<name>A0A7X4W7V2_9GAMM</name>
<reference evidence="2 3" key="1">
    <citation type="submission" date="2017-05" db="EMBL/GenBank/DDBJ databases">
        <title>High clonality and local adaptation shapes Vibrionaceae linages within an endangered oasis.</title>
        <authorList>
            <person name="Vazquez-Rosas-Landa M."/>
        </authorList>
    </citation>
    <scope>NUCLEOTIDE SEQUENCE [LARGE SCALE GENOMIC DNA]</scope>
    <source>
        <strain evidence="2 3">P46_P4S1P180</strain>
    </source>
</reference>
<evidence type="ECO:0000256" key="1">
    <source>
        <dbReference type="SAM" id="Phobius"/>
    </source>
</evidence>
<comment type="caution">
    <text evidence="2">The sequence shown here is derived from an EMBL/GenBank/DDBJ whole genome shotgun (WGS) entry which is preliminary data.</text>
</comment>
<dbReference type="EMBL" id="WXWW01000019">
    <property type="protein sequence ID" value="NAW63773.1"/>
    <property type="molecule type" value="Genomic_DNA"/>
</dbReference>
<feature type="transmembrane region" description="Helical" evidence="1">
    <location>
        <begin position="149"/>
        <end position="169"/>
    </location>
</feature>
<keyword evidence="1" id="KW-0812">Transmembrane</keyword>
<dbReference type="RefSeq" id="WP_161442178.1">
    <property type="nucleotide sequence ID" value="NZ_WXWW01000019.1"/>
</dbReference>
<dbReference type="Pfam" id="PF11086">
    <property type="entry name" value="DUF2878"/>
    <property type="match status" value="1"/>
</dbReference>
<evidence type="ECO:0000313" key="2">
    <source>
        <dbReference type="EMBL" id="NAW63773.1"/>
    </source>
</evidence>
<keyword evidence="1" id="KW-1133">Transmembrane helix</keyword>
<dbReference type="InterPro" id="IPR021306">
    <property type="entry name" value="DUF2878"/>
</dbReference>
<gene>
    <name evidence="2" type="ORF">CAG72_00945</name>
</gene>
<feature type="transmembrane region" description="Helical" evidence="1">
    <location>
        <begin position="43"/>
        <end position="69"/>
    </location>
</feature>
<keyword evidence="1" id="KW-0472">Membrane</keyword>
<dbReference type="Proteomes" id="UP000465712">
    <property type="component" value="Unassembled WGS sequence"/>
</dbReference>
<protein>
    <submittedName>
        <fullName evidence="2">DUF2878 family protein</fullName>
    </submittedName>
</protein>
<feature type="transmembrane region" description="Helical" evidence="1">
    <location>
        <begin position="89"/>
        <end position="108"/>
    </location>
</feature>
<dbReference type="AlphaFoldDB" id="A0A7X4W7V2"/>